<sequence>MAYTVISLFPQTVNSEEIRTKLNDLGVKDEDIIISKSNVTDEDSANHYEDDEKTKSFWDHLFVNDDELLYAYKTKSVGNVNIVVYADDYEQAQNAKKLLNDNGAIEVYKKREENQVKESDTAGLPEDVYNGIIAKARHNVYFLNPNRVYTPNSKGMDRRMDDLGSKD</sequence>
<proteinExistence type="predicted"/>
<evidence type="ECO:0008006" key="3">
    <source>
        <dbReference type="Google" id="ProtNLM"/>
    </source>
</evidence>
<organism evidence="1 2">
    <name type="scientific">Chryseobacterium oryzae</name>
    <dbReference type="NCBI Taxonomy" id="2929799"/>
    <lineage>
        <taxon>Bacteria</taxon>
        <taxon>Pseudomonadati</taxon>
        <taxon>Bacteroidota</taxon>
        <taxon>Flavobacteriia</taxon>
        <taxon>Flavobacteriales</taxon>
        <taxon>Weeksellaceae</taxon>
        <taxon>Chryseobacterium group</taxon>
        <taxon>Chryseobacterium</taxon>
    </lineage>
</organism>
<dbReference type="RefSeq" id="WP_243576326.1">
    <property type="nucleotide sequence ID" value="NZ_CP094529.1"/>
</dbReference>
<name>A0ABY4BJT7_9FLAO</name>
<reference evidence="1 2" key="1">
    <citation type="submission" date="2022-03" db="EMBL/GenBank/DDBJ databases">
        <title>Chryseobacterium sp. isolated from the Andong Sikhe.</title>
        <authorList>
            <person name="Won M."/>
            <person name="Kim S.-J."/>
            <person name="Kwon S.-W."/>
        </authorList>
    </citation>
    <scope>NUCLEOTIDE SEQUENCE [LARGE SCALE GENOMIC DNA]</scope>
    <source>
        <strain evidence="1 2">ADR-1</strain>
    </source>
</reference>
<dbReference type="EMBL" id="CP094529">
    <property type="protein sequence ID" value="UOE37981.1"/>
    <property type="molecule type" value="Genomic_DNA"/>
</dbReference>
<dbReference type="Proteomes" id="UP000831068">
    <property type="component" value="Chromosome"/>
</dbReference>
<accession>A0ABY4BJT7</accession>
<protein>
    <recommendedName>
        <fullName evidence="3">General stress protein 17M-like domain-containing protein</fullName>
    </recommendedName>
</protein>
<gene>
    <name evidence="1" type="ORF">MTP08_13140</name>
</gene>
<keyword evidence="2" id="KW-1185">Reference proteome</keyword>
<evidence type="ECO:0000313" key="1">
    <source>
        <dbReference type="EMBL" id="UOE37981.1"/>
    </source>
</evidence>
<evidence type="ECO:0000313" key="2">
    <source>
        <dbReference type="Proteomes" id="UP000831068"/>
    </source>
</evidence>